<protein>
    <recommendedName>
        <fullName evidence="5">Restriction endonuclease</fullName>
    </recommendedName>
</protein>
<evidence type="ECO:0000259" key="1">
    <source>
        <dbReference type="Pfam" id="PF26345"/>
    </source>
</evidence>
<feature type="domain" description="ScoMcrA-like SRA" evidence="2">
    <location>
        <begin position="109"/>
        <end position="248"/>
    </location>
</feature>
<comment type="caution">
    <text evidence="3">The sequence shown here is derived from an EMBL/GenBank/DDBJ whole genome shotgun (WGS) entry which is preliminary data.</text>
</comment>
<dbReference type="Pfam" id="PF26345">
    <property type="entry name" value="ScoMcrA_N"/>
    <property type="match status" value="1"/>
</dbReference>
<dbReference type="InterPro" id="IPR058807">
    <property type="entry name" value="ScoMcrA_N"/>
</dbReference>
<keyword evidence="4" id="KW-1185">Reference proteome</keyword>
<dbReference type="Pfam" id="PF26348">
    <property type="entry name" value="SRA_ScoMcrA"/>
    <property type="match status" value="1"/>
</dbReference>
<gene>
    <name evidence="3" type="ORF">ACFOY2_15335</name>
</gene>
<evidence type="ECO:0000313" key="4">
    <source>
        <dbReference type="Proteomes" id="UP001595851"/>
    </source>
</evidence>
<dbReference type="EMBL" id="JBHSBI010000006">
    <property type="protein sequence ID" value="MFC4008603.1"/>
    <property type="molecule type" value="Genomic_DNA"/>
</dbReference>
<accession>A0ABV8G7F7</accession>
<organism evidence="3 4">
    <name type="scientific">Nonomuraea purpurea</name>
    <dbReference type="NCBI Taxonomy" id="1849276"/>
    <lineage>
        <taxon>Bacteria</taxon>
        <taxon>Bacillati</taxon>
        <taxon>Actinomycetota</taxon>
        <taxon>Actinomycetes</taxon>
        <taxon>Streptosporangiales</taxon>
        <taxon>Streptosporangiaceae</taxon>
        <taxon>Nonomuraea</taxon>
    </lineage>
</organism>
<feature type="domain" description="ScoMcrA-like N-terminal head" evidence="1">
    <location>
        <begin position="5"/>
        <end position="85"/>
    </location>
</feature>
<dbReference type="Proteomes" id="UP001595851">
    <property type="component" value="Unassembled WGS sequence"/>
</dbReference>
<dbReference type="InterPro" id="IPR058712">
    <property type="entry name" value="SRA_ScoMcrA"/>
</dbReference>
<reference evidence="4" key="1">
    <citation type="journal article" date="2019" name="Int. J. Syst. Evol. Microbiol.">
        <title>The Global Catalogue of Microorganisms (GCM) 10K type strain sequencing project: providing services to taxonomists for standard genome sequencing and annotation.</title>
        <authorList>
            <consortium name="The Broad Institute Genomics Platform"/>
            <consortium name="The Broad Institute Genome Sequencing Center for Infectious Disease"/>
            <person name="Wu L."/>
            <person name="Ma J."/>
        </authorList>
    </citation>
    <scope>NUCLEOTIDE SEQUENCE [LARGE SCALE GENOMIC DNA]</scope>
    <source>
        <strain evidence="4">TBRC 1276</strain>
    </source>
</reference>
<evidence type="ECO:0000259" key="2">
    <source>
        <dbReference type="Pfam" id="PF26348"/>
    </source>
</evidence>
<dbReference type="RefSeq" id="WP_379528660.1">
    <property type="nucleotide sequence ID" value="NZ_JBHSBI010000006.1"/>
</dbReference>
<evidence type="ECO:0008006" key="5">
    <source>
        <dbReference type="Google" id="ProtNLM"/>
    </source>
</evidence>
<name>A0ABV8G7F7_9ACTN</name>
<evidence type="ECO:0000313" key="3">
    <source>
        <dbReference type="EMBL" id="MFC4008603.1"/>
    </source>
</evidence>
<sequence length="427" mass="47180">MTSAKVTREDFLQAIELYRNIGHQKFPAKYKLRKAQHLFLIHEGACFGSKAILKAARPSAAEKARGFSGTEAAASQLRRLGFDVVDVRDPTGGEIVHSLLDESLQPGEIKTRPELAKIFGGGLRGGIMPSIGTPTVLIYSDPKIGEELGYVDGWVPDDENGLLFEYTGHGLNDQTFAGGGNKAIRDHVTQGRALRIFKAVGKVPNSATVLHRYVGRFKLDEQSPIDVRWRANKAKVMRKVIVFRLRPTGPFERLDVDCIPPTEKTQAILVPADVTTSSIINPEKNTKKQGSRSAVPELEFQRREAELDAEFRKFMQAHGHELMRFELKVRGLAAPMLTDLYDTTAHVLYELKGNIGRNAVRMAIGQLMDYRRYVNPPAPALAILLPEEPHDDIKALLNDLGIALVYSADGTFIGVPGLGRETPQLAK</sequence>
<proteinExistence type="predicted"/>